<reference evidence="1 2" key="1">
    <citation type="submission" date="2021-06" db="EMBL/GenBank/DDBJ databases">
        <title>Caerostris darwini draft genome.</title>
        <authorList>
            <person name="Kono N."/>
            <person name="Arakawa K."/>
        </authorList>
    </citation>
    <scope>NUCLEOTIDE SEQUENCE [LARGE SCALE GENOMIC DNA]</scope>
</reference>
<protein>
    <submittedName>
        <fullName evidence="1">Uncharacterized protein</fullName>
    </submittedName>
</protein>
<dbReference type="Proteomes" id="UP001054837">
    <property type="component" value="Unassembled WGS sequence"/>
</dbReference>
<accession>A0AAV4W7L3</accession>
<keyword evidence="2" id="KW-1185">Reference proteome</keyword>
<gene>
    <name evidence="1" type="primary">AVEN_258451_1</name>
    <name evidence="1" type="ORF">CDAR_71961</name>
</gene>
<sequence>MTEKIEFKIISNCGELNSTQGDLNLIKLDFSCISNTEYELISSFLGSSRLIYGKFTLNRALVSCGTNDDDQESNPVKISIWKTVYLPFPINDASISNNCLWILGKDFYVDINSQLKSILQVKTSYVKIDDNFMDIDSSNEFNFKEFEANVKITSFKNHKPQNEKFYLECSLFQGSIVVCTKDILSMKWQLDLIIPSYSVHSTSEHSKLVPLISFPVFYSDSFSSEDSFREDWKTSSFKPVSTFIQNNQSSDQGHDELQKNIIFHLLGLFPPSLSNCICFIGHPEGKLLFCLCSLVPSEQNILFNTELEVLYDFKQAIVGIHLLTEMNGVAGNGLLIIGAIGKIAYVTKDKVYSNSAHVKVKNKSFHIATLFLPSSVQEHIVFRNCILHISDKNELWVSEISKKGSCDPHEDLKIFRNTIAFLNILKIVLLNELLGLFLFVTKYGNLYLTEYTEKESEPSPSLSLPSLMNEIMYQSAVLRKLSSTSKKQQQFFAAVSKFASLKFNVNEKFKITCSITEVNVPPKKYVIDICIKSTENLDSEFWFVTASLYNYYQKDSIVISKTLLFESNQTITIEIQEFLLSSQHCSQFPVFLEIGLLLTLPESFISEECFKLIAKMLPLYMKIETLILNELYLLKSKSQQLINKSQYDQQTDKNILTNICTRNLKTPVAYALNINRKIFTNYPQDFTFCFLPKKVKEEKSEKDFPAELFFIDEVFQTLKIRSNLFSTCEFNSLICKNQDVSFHSSDGTYVTIRTKSFFLLAGLRMAIMELFLNIQNKSKDCGSKYVSISAIVNKECEKLSKDLSSMYGKDVEVEDFFEALLFAYCQLRKISKMLPFC</sequence>
<name>A0AAV4W7L3_9ARAC</name>
<evidence type="ECO:0000313" key="2">
    <source>
        <dbReference type="Proteomes" id="UP001054837"/>
    </source>
</evidence>
<dbReference type="AlphaFoldDB" id="A0AAV4W7L3"/>
<evidence type="ECO:0000313" key="1">
    <source>
        <dbReference type="EMBL" id="GIY77598.1"/>
    </source>
</evidence>
<dbReference type="EMBL" id="BPLQ01014146">
    <property type="protein sequence ID" value="GIY77598.1"/>
    <property type="molecule type" value="Genomic_DNA"/>
</dbReference>
<comment type="caution">
    <text evidence="1">The sequence shown here is derived from an EMBL/GenBank/DDBJ whole genome shotgun (WGS) entry which is preliminary data.</text>
</comment>
<organism evidence="1 2">
    <name type="scientific">Caerostris darwini</name>
    <dbReference type="NCBI Taxonomy" id="1538125"/>
    <lineage>
        <taxon>Eukaryota</taxon>
        <taxon>Metazoa</taxon>
        <taxon>Ecdysozoa</taxon>
        <taxon>Arthropoda</taxon>
        <taxon>Chelicerata</taxon>
        <taxon>Arachnida</taxon>
        <taxon>Araneae</taxon>
        <taxon>Araneomorphae</taxon>
        <taxon>Entelegynae</taxon>
        <taxon>Araneoidea</taxon>
        <taxon>Araneidae</taxon>
        <taxon>Caerostris</taxon>
    </lineage>
</organism>
<proteinExistence type="predicted"/>